<proteinExistence type="inferred from homology"/>
<accession>A0A850R4P1</accession>
<keyword evidence="5 9" id="KW-0812">Transmembrane</keyword>
<protein>
    <recommendedName>
        <fullName evidence="8">Biotin transporter</fullName>
    </recommendedName>
</protein>
<keyword evidence="11" id="KW-1185">Reference proteome</keyword>
<evidence type="ECO:0000256" key="7">
    <source>
        <dbReference type="ARBA" id="ARBA00023136"/>
    </source>
</evidence>
<evidence type="ECO:0000256" key="9">
    <source>
        <dbReference type="SAM" id="Phobius"/>
    </source>
</evidence>
<dbReference type="Pfam" id="PF02632">
    <property type="entry name" value="BioY"/>
    <property type="match status" value="1"/>
</dbReference>
<evidence type="ECO:0000313" key="10">
    <source>
        <dbReference type="EMBL" id="NVY96941.1"/>
    </source>
</evidence>
<comment type="caution">
    <text evidence="10">The sequence shown here is derived from an EMBL/GenBank/DDBJ whole genome shotgun (WGS) entry which is preliminary data.</text>
</comment>
<feature type="transmembrane region" description="Helical" evidence="9">
    <location>
        <begin position="12"/>
        <end position="33"/>
    </location>
</feature>
<dbReference type="EMBL" id="JABZEC010000006">
    <property type="protein sequence ID" value="NVY96941.1"/>
    <property type="molecule type" value="Genomic_DNA"/>
</dbReference>
<dbReference type="PANTHER" id="PTHR34295:SF4">
    <property type="entry name" value="BIOTIN TRANSPORTER BIOY-RELATED"/>
    <property type="match status" value="1"/>
</dbReference>
<comment type="subcellular location">
    <subcellularLocation>
        <location evidence="1 8">Cell membrane</location>
        <topology evidence="1 8">Multi-pass membrane protein</topology>
    </subcellularLocation>
</comment>
<feature type="transmembrane region" description="Helical" evidence="9">
    <location>
        <begin position="120"/>
        <end position="139"/>
    </location>
</feature>
<evidence type="ECO:0000313" key="11">
    <source>
        <dbReference type="Proteomes" id="UP000563523"/>
    </source>
</evidence>
<dbReference type="GO" id="GO:0005886">
    <property type="term" value="C:plasma membrane"/>
    <property type="evidence" value="ECO:0007669"/>
    <property type="project" value="UniProtKB-SubCell"/>
</dbReference>
<reference evidence="10 11" key="1">
    <citation type="submission" date="2020-06" db="EMBL/GenBank/DDBJ databases">
        <authorList>
            <person name="Kang J."/>
        </authorList>
    </citation>
    <scope>NUCLEOTIDE SEQUENCE [LARGE SCALE GENOMIC DNA]</scope>
    <source>
        <strain evidence="10 11">DCY120</strain>
    </source>
</reference>
<gene>
    <name evidence="10" type="ORF">HU830_07230</name>
</gene>
<sequence>MQQNLTLKKMIITALMVAILVILGLFPGIPLGIIPVPIVLQNMGVLLAATLLGARWGTTAVGLFLILVASGLPFLSGGHGGIAVFVGPTGGYLIGWLLAPLAIGYGNQLGRSQQTWWKELIVVLVAGVAVIDFCGSLGLSWQARIPLTSALWSNLIFIPGDIIKTLVAVFLARRLRKIKRFV</sequence>
<name>A0A850R4P1_9LACO</name>
<feature type="transmembrane region" description="Helical" evidence="9">
    <location>
        <begin position="80"/>
        <end position="99"/>
    </location>
</feature>
<organism evidence="10 11">
    <name type="scientific">Bombilactobacillus apium</name>
    <dbReference type="NCBI Taxonomy" id="2675299"/>
    <lineage>
        <taxon>Bacteria</taxon>
        <taxon>Bacillati</taxon>
        <taxon>Bacillota</taxon>
        <taxon>Bacilli</taxon>
        <taxon>Lactobacillales</taxon>
        <taxon>Lactobacillaceae</taxon>
        <taxon>Bombilactobacillus</taxon>
    </lineage>
</organism>
<dbReference type="GO" id="GO:0015225">
    <property type="term" value="F:biotin transmembrane transporter activity"/>
    <property type="evidence" value="ECO:0007669"/>
    <property type="project" value="UniProtKB-UniRule"/>
</dbReference>
<comment type="similarity">
    <text evidence="2 8">Belongs to the BioY family.</text>
</comment>
<keyword evidence="4 8" id="KW-1003">Cell membrane</keyword>
<evidence type="ECO:0000256" key="5">
    <source>
        <dbReference type="ARBA" id="ARBA00022692"/>
    </source>
</evidence>
<keyword evidence="7 8" id="KW-0472">Membrane</keyword>
<evidence type="ECO:0000256" key="2">
    <source>
        <dbReference type="ARBA" id="ARBA00010692"/>
    </source>
</evidence>
<evidence type="ECO:0000256" key="8">
    <source>
        <dbReference type="PIRNR" id="PIRNR016661"/>
    </source>
</evidence>
<dbReference type="RefSeq" id="WP_176943096.1">
    <property type="nucleotide sequence ID" value="NZ_JABZEC010000006.1"/>
</dbReference>
<dbReference type="PANTHER" id="PTHR34295">
    <property type="entry name" value="BIOTIN TRANSPORTER BIOY"/>
    <property type="match status" value="1"/>
</dbReference>
<evidence type="ECO:0000256" key="1">
    <source>
        <dbReference type="ARBA" id="ARBA00004651"/>
    </source>
</evidence>
<evidence type="ECO:0000256" key="4">
    <source>
        <dbReference type="ARBA" id="ARBA00022475"/>
    </source>
</evidence>
<evidence type="ECO:0000256" key="6">
    <source>
        <dbReference type="ARBA" id="ARBA00022989"/>
    </source>
</evidence>
<feature type="transmembrane region" description="Helical" evidence="9">
    <location>
        <begin position="151"/>
        <end position="172"/>
    </location>
</feature>
<dbReference type="InterPro" id="IPR003784">
    <property type="entry name" value="BioY"/>
</dbReference>
<keyword evidence="3 8" id="KW-0813">Transport</keyword>
<dbReference type="AlphaFoldDB" id="A0A850R4P1"/>
<feature type="transmembrane region" description="Helical" evidence="9">
    <location>
        <begin position="45"/>
        <end position="68"/>
    </location>
</feature>
<dbReference type="PIRSF" id="PIRSF016661">
    <property type="entry name" value="BioY"/>
    <property type="match status" value="1"/>
</dbReference>
<dbReference type="Gene3D" id="1.10.1760.20">
    <property type="match status" value="1"/>
</dbReference>
<dbReference type="Proteomes" id="UP000563523">
    <property type="component" value="Unassembled WGS sequence"/>
</dbReference>
<keyword evidence="6 9" id="KW-1133">Transmembrane helix</keyword>
<evidence type="ECO:0000256" key="3">
    <source>
        <dbReference type="ARBA" id="ARBA00022448"/>
    </source>
</evidence>